<keyword evidence="3" id="KW-1185">Reference proteome</keyword>
<comment type="caution">
    <text evidence="2">The sequence shown here is derived from an EMBL/GenBank/DDBJ whole genome shotgun (WGS) entry which is preliminary data.</text>
</comment>
<reference evidence="2 3" key="1">
    <citation type="submission" date="2013-12" db="EMBL/GenBank/DDBJ databases">
        <title>NBRP : Genome information of microbial organism related human and environment.</title>
        <authorList>
            <person name="Hattori M."/>
            <person name="Oshima K."/>
            <person name="Inaba H."/>
            <person name="Suda W."/>
            <person name="Sakamoto M."/>
            <person name="Iino T."/>
            <person name="Kitahara M."/>
            <person name="Oshida Y."/>
            <person name="Iida T."/>
            <person name="Kudo T."/>
            <person name="Itoh T."/>
            <person name="Ahmed I."/>
            <person name="Ohkuma M."/>
        </authorList>
    </citation>
    <scope>NUCLEOTIDE SEQUENCE [LARGE SCALE GENOMIC DNA]</scope>
    <source>
        <strain evidence="2 3">JCM 21738</strain>
    </source>
</reference>
<proteinExistence type="predicted"/>
<evidence type="ECO:0000313" key="3">
    <source>
        <dbReference type="Proteomes" id="UP000018949"/>
    </source>
</evidence>
<dbReference type="InterPro" id="IPR010093">
    <property type="entry name" value="SinI_DNA-bd"/>
</dbReference>
<dbReference type="Pfam" id="PF12728">
    <property type="entry name" value="HTH_17"/>
    <property type="match status" value="1"/>
</dbReference>
<dbReference type="NCBIfam" id="TIGR01764">
    <property type="entry name" value="excise"/>
    <property type="match status" value="1"/>
</dbReference>
<dbReference type="AlphaFoldDB" id="W4RTV3"/>
<evidence type="ECO:0000259" key="1">
    <source>
        <dbReference type="Pfam" id="PF12728"/>
    </source>
</evidence>
<dbReference type="EMBL" id="BAUW01000081">
    <property type="protein sequence ID" value="GAE47522.1"/>
    <property type="molecule type" value="Genomic_DNA"/>
</dbReference>
<accession>W4RTV3</accession>
<dbReference type="GO" id="GO:0003677">
    <property type="term" value="F:DNA binding"/>
    <property type="evidence" value="ECO:0007669"/>
    <property type="project" value="InterPro"/>
</dbReference>
<feature type="domain" description="Helix-turn-helix" evidence="1">
    <location>
        <begin position="179"/>
        <end position="231"/>
    </location>
</feature>
<dbReference type="InterPro" id="IPR041657">
    <property type="entry name" value="HTH_17"/>
</dbReference>
<organism evidence="2 3">
    <name type="scientific">Mesobacillus boroniphilus JCM 21738</name>
    <dbReference type="NCBI Taxonomy" id="1294265"/>
    <lineage>
        <taxon>Bacteria</taxon>
        <taxon>Bacillati</taxon>
        <taxon>Bacillota</taxon>
        <taxon>Bacilli</taxon>
        <taxon>Bacillales</taxon>
        <taxon>Bacillaceae</taxon>
        <taxon>Mesobacillus</taxon>
    </lineage>
</organism>
<protein>
    <recommendedName>
        <fullName evidence="1">Helix-turn-helix domain-containing protein</fullName>
    </recommendedName>
</protein>
<dbReference type="RefSeq" id="WP_035209761.1">
    <property type="nucleotide sequence ID" value="NZ_BAUW01000081.1"/>
</dbReference>
<sequence>MLVPLTFERFYSKPVTNIESLTLPNIIYSKFSNNLENVNSKNPLYLLELKYILLVYIFFIKLFYRDKTKVGSTAIPYNPEDQELSGLLISISSIFNDWPNSFYDFIYDYQDKPKSKPKYDRGSLINNFGYFYIDLYKKYNHPSLNFLREEFENYIHNNWDKTIISHGKYINKDPMGARYLSTTQVAKMLNIQHKHVRNLIRNGHLKAIKTRERNDYLLILRDSVEEYISNQKLFSNREQVKQILNVGYQSITELERRGLLILKRGPNIDGHFEYLYDKEKIHQLLSKIESRYYQYKRRSLDNISSYEKSDVVKCTKYVIGINIADILSLIIEGRILPVGKIDKEKGIKKYLLQISTVKQEVLEYKIRSQQGVFSIPELMNYLEIGKNLLNRLIENGFLAPTNKMQKPFIPVENAISFKSNYITLGQLSAICSEESHDLLDRLSYKGINPILDSFVKKNIVYSIEDIQYLIK</sequence>
<dbReference type="Proteomes" id="UP000018949">
    <property type="component" value="Unassembled WGS sequence"/>
</dbReference>
<gene>
    <name evidence="2" type="ORF">JCM21738_4512</name>
</gene>
<evidence type="ECO:0000313" key="2">
    <source>
        <dbReference type="EMBL" id="GAE47522.1"/>
    </source>
</evidence>
<name>W4RTV3_9BACI</name>